<evidence type="ECO:0000256" key="3">
    <source>
        <dbReference type="ARBA" id="ARBA00022475"/>
    </source>
</evidence>
<evidence type="ECO:0000313" key="10">
    <source>
        <dbReference type="Proteomes" id="UP000318509"/>
    </source>
</evidence>
<dbReference type="GO" id="GO:0055085">
    <property type="term" value="P:transmembrane transport"/>
    <property type="evidence" value="ECO:0007669"/>
    <property type="project" value="InterPro"/>
</dbReference>
<feature type="transmembrane region" description="Helical" evidence="7">
    <location>
        <begin position="222"/>
        <end position="241"/>
    </location>
</feature>
<evidence type="ECO:0000256" key="7">
    <source>
        <dbReference type="RuleBase" id="RU363032"/>
    </source>
</evidence>
<evidence type="ECO:0000256" key="6">
    <source>
        <dbReference type="ARBA" id="ARBA00023136"/>
    </source>
</evidence>
<evidence type="ECO:0000259" key="8">
    <source>
        <dbReference type="PROSITE" id="PS50928"/>
    </source>
</evidence>
<dbReference type="Proteomes" id="UP000318509">
    <property type="component" value="Unassembled WGS sequence"/>
</dbReference>
<gene>
    <name evidence="9" type="ORF">E6H00_17970</name>
</gene>
<keyword evidence="3" id="KW-1003">Cell membrane</keyword>
<evidence type="ECO:0000256" key="2">
    <source>
        <dbReference type="ARBA" id="ARBA00022448"/>
    </source>
</evidence>
<keyword evidence="2 7" id="KW-0813">Transport</keyword>
<dbReference type="InterPro" id="IPR000515">
    <property type="entry name" value="MetI-like"/>
</dbReference>
<protein>
    <submittedName>
        <fullName evidence="9">ABC transporter permease</fullName>
    </submittedName>
</protein>
<dbReference type="GO" id="GO:0005886">
    <property type="term" value="C:plasma membrane"/>
    <property type="evidence" value="ECO:0007669"/>
    <property type="project" value="UniProtKB-SubCell"/>
</dbReference>
<name>A0A537JSV0_9BACT</name>
<organism evidence="9 10">
    <name type="scientific">Candidatus Segetimicrobium genomatis</name>
    <dbReference type="NCBI Taxonomy" id="2569760"/>
    <lineage>
        <taxon>Bacteria</taxon>
        <taxon>Bacillati</taxon>
        <taxon>Candidatus Sysuimicrobiota</taxon>
        <taxon>Candidatus Sysuimicrobiia</taxon>
        <taxon>Candidatus Sysuimicrobiales</taxon>
        <taxon>Candidatus Segetimicrobiaceae</taxon>
        <taxon>Candidatus Segetimicrobium</taxon>
    </lineage>
</organism>
<feature type="transmembrane region" description="Helical" evidence="7">
    <location>
        <begin position="261"/>
        <end position="284"/>
    </location>
</feature>
<evidence type="ECO:0000313" key="9">
    <source>
        <dbReference type="EMBL" id="TMI86570.1"/>
    </source>
</evidence>
<evidence type="ECO:0000256" key="4">
    <source>
        <dbReference type="ARBA" id="ARBA00022692"/>
    </source>
</evidence>
<proteinExistence type="inferred from homology"/>
<dbReference type="PANTHER" id="PTHR43386">
    <property type="entry name" value="OLIGOPEPTIDE TRANSPORT SYSTEM PERMEASE PROTEIN APPC"/>
    <property type="match status" value="1"/>
</dbReference>
<dbReference type="InterPro" id="IPR025966">
    <property type="entry name" value="OppC_N"/>
</dbReference>
<feature type="domain" description="ABC transmembrane type-1" evidence="8">
    <location>
        <begin position="95"/>
        <end position="284"/>
    </location>
</feature>
<dbReference type="EMBL" id="VBAK01000196">
    <property type="protein sequence ID" value="TMI86570.1"/>
    <property type="molecule type" value="Genomic_DNA"/>
</dbReference>
<comment type="similarity">
    <text evidence="7">Belongs to the binding-protein-dependent transport system permease family.</text>
</comment>
<dbReference type="PANTHER" id="PTHR43386:SF1">
    <property type="entry name" value="D,D-DIPEPTIDE TRANSPORT SYSTEM PERMEASE PROTEIN DDPC-RELATED"/>
    <property type="match status" value="1"/>
</dbReference>
<keyword evidence="6 7" id="KW-0472">Membrane</keyword>
<evidence type="ECO:0000256" key="1">
    <source>
        <dbReference type="ARBA" id="ARBA00004651"/>
    </source>
</evidence>
<accession>A0A537JSV0</accession>
<keyword evidence="4 7" id="KW-0812">Transmembrane</keyword>
<comment type="caution">
    <text evidence="9">The sequence shown here is derived from an EMBL/GenBank/DDBJ whole genome shotgun (WGS) entry which is preliminary data.</text>
</comment>
<reference evidence="9 10" key="1">
    <citation type="journal article" date="2019" name="Nat. Microbiol.">
        <title>Mediterranean grassland soil C-N compound turnover is dependent on rainfall and depth, and is mediated by genomically divergent microorganisms.</title>
        <authorList>
            <person name="Diamond S."/>
            <person name="Andeer P.F."/>
            <person name="Li Z."/>
            <person name="Crits-Christoph A."/>
            <person name="Burstein D."/>
            <person name="Anantharaman K."/>
            <person name="Lane K.R."/>
            <person name="Thomas B.C."/>
            <person name="Pan C."/>
            <person name="Northen T.R."/>
            <person name="Banfield J.F."/>
        </authorList>
    </citation>
    <scope>NUCLEOTIDE SEQUENCE [LARGE SCALE GENOMIC DNA]</scope>
    <source>
        <strain evidence="9">NP_3</strain>
    </source>
</reference>
<feature type="transmembrane region" description="Helical" evidence="7">
    <location>
        <begin position="34"/>
        <end position="58"/>
    </location>
</feature>
<dbReference type="InterPro" id="IPR050366">
    <property type="entry name" value="BP-dependent_transpt_permease"/>
</dbReference>
<sequence length="298" mass="31244">MATSIRASSTAEAARDRSFRHPLEILERFGRNKIAAAGLVTLLVMLAASALAGVILPYDPDAANLDLTLHPPTPAHLLGTDQLGRDILTRVVYGGRISLVIGVLAVALSAAIGIPLGVLSGFYGGVADAVIQRVIDVVLAFPGFLLALTLISILGVGLANVVISVGIASVPIYVRLVRAVTLTVREMTYVESARATGQQDRLIMLRHVLPNAAGPIVVQSSLQLGAAILTAAGLGFLGLGVRPPTPEWGTMLGEAQTYLLTSWFIATFPGLAIFLAVMAFNLLGDGLRDALDPRMKVL</sequence>
<dbReference type="CDD" id="cd06261">
    <property type="entry name" value="TM_PBP2"/>
    <property type="match status" value="1"/>
</dbReference>
<feature type="transmembrane region" description="Helical" evidence="7">
    <location>
        <begin position="134"/>
        <end position="153"/>
    </location>
</feature>
<keyword evidence="5 7" id="KW-1133">Transmembrane helix</keyword>
<dbReference type="SUPFAM" id="SSF161098">
    <property type="entry name" value="MetI-like"/>
    <property type="match status" value="1"/>
</dbReference>
<feature type="transmembrane region" description="Helical" evidence="7">
    <location>
        <begin position="97"/>
        <end position="122"/>
    </location>
</feature>
<feature type="transmembrane region" description="Helical" evidence="7">
    <location>
        <begin position="159"/>
        <end position="177"/>
    </location>
</feature>
<evidence type="ECO:0000256" key="5">
    <source>
        <dbReference type="ARBA" id="ARBA00022989"/>
    </source>
</evidence>
<dbReference type="InterPro" id="IPR035906">
    <property type="entry name" value="MetI-like_sf"/>
</dbReference>
<dbReference type="Gene3D" id="1.10.3720.10">
    <property type="entry name" value="MetI-like"/>
    <property type="match status" value="1"/>
</dbReference>
<dbReference type="AlphaFoldDB" id="A0A537JSV0"/>
<dbReference type="Pfam" id="PF12911">
    <property type="entry name" value="OppC_N"/>
    <property type="match status" value="1"/>
</dbReference>
<comment type="subcellular location">
    <subcellularLocation>
        <location evidence="1 7">Cell membrane</location>
        <topology evidence="1 7">Multi-pass membrane protein</topology>
    </subcellularLocation>
</comment>
<dbReference type="PROSITE" id="PS50928">
    <property type="entry name" value="ABC_TM1"/>
    <property type="match status" value="1"/>
</dbReference>
<dbReference type="Pfam" id="PF00528">
    <property type="entry name" value="BPD_transp_1"/>
    <property type="match status" value="1"/>
</dbReference>